<dbReference type="VEuPathDB" id="FungiDB:H310_06408"/>
<dbReference type="AlphaFoldDB" id="A0A3R6VRP2"/>
<sequence length="103" mass="11315">MATTVAPDSSSSDSFNVTTIVLVTVLAGALVVAAILVYRRRLRAAQAERTTKISYPLSPGHIFSSSTPYSEVFIRPSEIMSPWSDGYESARFQEMVRTRVNLS</sequence>
<reference evidence="2 3" key="1">
    <citation type="submission" date="2018-08" db="EMBL/GenBank/DDBJ databases">
        <title>Aphanomyces genome sequencing and annotation.</title>
        <authorList>
            <person name="Minardi D."/>
            <person name="Oidtmann B."/>
            <person name="Van Der Giezen M."/>
            <person name="Studholme D.J."/>
        </authorList>
    </citation>
    <scope>NUCLEOTIDE SEQUENCE [LARGE SCALE GENOMIC DNA]</scope>
    <source>
        <strain evidence="2 3">NJM0002</strain>
    </source>
</reference>
<dbReference type="EMBL" id="QUSY01000077">
    <property type="protein sequence ID" value="RHY33412.1"/>
    <property type="molecule type" value="Genomic_DNA"/>
</dbReference>
<proteinExistence type="predicted"/>
<organism evidence="2 3">
    <name type="scientific">Aphanomyces invadans</name>
    <dbReference type="NCBI Taxonomy" id="157072"/>
    <lineage>
        <taxon>Eukaryota</taxon>
        <taxon>Sar</taxon>
        <taxon>Stramenopiles</taxon>
        <taxon>Oomycota</taxon>
        <taxon>Saprolegniomycetes</taxon>
        <taxon>Saprolegniales</taxon>
        <taxon>Verrucalvaceae</taxon>
        <taxon>Aphanomyces</taxon>
    </lineage>
</organism>
<evidence type="ECO:0000313" key="3">
    <source>
        <dbReference type="Proteomes" id="UP000285060"/>
    </source>
</evidence>
<keyword evidence="1" id="KW-0472">Membrane</keyword>
<keyword evidence="3" id="KW-1185">Reference proteome</keyword>
<keyword evidence="1" id="KW-1133">Transmembrane helix</keyword>
<gene>
    <name evidence="2" type="ORF">DYB32_001660</name>
</gene>
<comment type="caution">
    <text evidence="2">The sequence shown here is derived from an EMBL/GenBank/DDBJ whole genome shotgun (WGS) entry which is preliminary data.</text>
</comment>
<name>A0A3R6VRP2_9STRA</name>
<evidence type="ECO:0000313" key="2">
    <source>
        <dbReference type="EMBL" id="RHY33412.1"/>
    </source>
</evidence>
<feature type="transmembrane region" description="Helical" evidence="1">
    <location>
        <begin position="20"/>
        <end position="38"/>
    </location>
</feature>
<dbReference type="Proteomes" id="UP000285060">
    <property type="component" value="Unassembled WGS sequence"/>
</dbReference>
<accession>A0A3R6VRP2</accession>
<evidence type="ECO:0000256" key="1">
    <source>
        <dbReference type="SAM" id="Phobius"/>
    </source>
</evidence>
<keyword evidence="1" id="KW-0812">Transmembrane</keyword>
<protein>
    <submittedName>
        <fullName evidence="2">Uncharacterized protein</fullName>
    </submittedName>
</protein>